<gene>
    <name evidence="1" type="ORF">U0070_008444</name>
</gene>
<organism evidence="1 2">
    <name type="scientific">Myodes glareolus</name>
    <name type="common">Bank vole</name>
    <name type="synonym">Clethrionomys glareolus</name>
    <dbReference type="NCBI Taxonomy" id="447135"/>
    <lineage>
        <taxon>Eukaryota</taxon>
        <taxon>Metazoa</taxon>
        <taxon>Chordata</taxon>
        <taxon>Craniata</taxon>
        <taxon>Vertebrata</taxon>
        <taxon>Euteleostomi</taxon>
        <taxon>Mammalia</taxon>
        <taxon>Eutheria</taxon>
        <taxon>Euarchontoglires</taxon>
        <taxon>Glires</taxon>
        <taxon>Rodentia</taxon>
        <taxon>Myomorpha</taxon>
        <taxon>Muroidea</taxon>
        <taxon>Cricetidae</taxon>
        <taxon>Arvicolinae</taxon>
        <taxon>Myodes</taxon>
    </lineage>
</organism>
<comment type="caution">
    <text evidence="1">The sequence shown here is derived from an EMBL/GenBank/DDBJ whole genome shotgun (WGS) entry which is preliminary data.</text>
</comment>
<accession>A0AAW0I5P7</accession>
<sequence length="226" mass="24736">MCTRLYGQLGYDGSSSGGNSSGQRQRLLIIILGLGIRAGGLGPQMRLVAGWLCLSLAFVWLAQRMWTLRSLLSSSLTNAGQGVDPDQERRGPGFPSSVVDEMEAVSTYTGKSEKPRSSKFLQLKCVKLLLSNGFLSILIASSPSEDQPRILRRTLKKDPISVTFAVLLVVTWQQHHLLGSWTGEFDAVMEQLRVAIITVNSTRVDAGMAEGLSSWISAAMNHLKEW</sequence>
<reference evidence="1 2" key="1">
    <citation type="journal article" date="2023" name="bioRxiv">
        <title>Conserved and derived expression patterns and positive selection on dental genes reveal complex evolutionary context of ever-growing rodent molars.</title>
        <authorList>
            <person name="Calamari Z.T."/>
            <person name="Song A."/>
            <person name="Cohen E."/>
            <person name="Akter M."/>
            <person name="Roy R.D."/>
            <person name="Hallikas O."/>
            <person name="Christensen M.M."/>
            <person name="Li P."/>
            <person name="Marangoni P."/>
            <person name="Jernvall J."/>
            <person name="Klein O.D."/>
        </authorList>
    </citation>
    <scope>NUCLEOTIDE SEQUENCE [LARGE SCALE GENOMIC DNA]</scope>
    <source>
        <strain evidence="1">V071</strain>
    </source>
</reference>
<keyword evidence="2" id="KW-1185">Reference proteome</keyword>
<feature type="non-terminal residue" evidence="1">
    <location>
        <position position="226"/>
    </location>
</feature>
<dbReference type="AlphaFoldDB" id="A0AAW0I5P7"/>
<dbReference type="InterPro" id="IPR053368">
    <property type="entry name" value="Viral_Envelope_Glycoprotein"/>
</dbReference>
<name>A0AAW0I5P7_MYOGA</name>
<dbReference type="PANTHER" id="PTHR37874">
    <property type="entry name" value="RIKEN CDNA 1500011B03 GENE-RELATED"/>
    <property type="match status" value="1"/>
</dbReference>
<evidence type="ECO:0000313" key="2">
    <source>
        <dbReference type="Proteomes" id="UP001488838"/>
    </source>
</evidence>
<evidence type="ECO:0000313" key="1">
    <source>
        <dbReference type="EMBL" id="KAK7809794.1"/>
    </source>
</evidence>
<dbReference type="PANTHER" id="PTHR37874:SF2">
    <property type="entry name" value="GENE 8113-RELATED"/>
    <property type="match status" value="1"/>
</dbReference>
<protein>
    <submittedName>
        <fullName evidence="1">Uncharacterized protein</fullName>
    </submittedName>
</protein>
<proteinExistence type="predicted"/>
<dbReference type="Proteomes" id="UP001488838">
    <property type="component" value="Unassembled WGS sequence"/>
</dbReference>
<dbReference type="EMBL" id="JBBHLL010000212">
    <property type="protein sequence ID" value="KAK7809794.1"/>
    <property type="molecule type" value="Genomic_DNA"/>
</dbReference>